<dbReference type="GO" id="GO:0003676">
    <property type="term" value="F:nucleic acid binding"/>
    <property type="evidence" value="ECO:0007669"/>
    <property type="project" value="InterPro"/>
</dbReference>
<keyword evidence="2" id="KW-0812">Transmembrane</keyword>
<keyword evidence="2" id="KW-0472">Membrane</keyword>
<feature type="region of interest" description="Disordered" evidence="1">
    <location>
        <begin position="175"/>
        <end position="204"/>
    </location>
</feature>
<dbReference type="AlphaFoldDB" id="A0A7S4LN27"/>
<evidence type="ECO:0000259" key="3">
    <source>
        <dbReference type="PROSITE" id="PS51857"/>
    </source>
</evidence>
<dbReference type="PANTHER" id="PTHR46565">
    <property type="entry name" value="COLD SHOCK DOMAIN PROTEIN 2"/>
    <property type="match status" value="1"/>
</dbReference>
<protein>
    <recommendedName>
        <fullName evidence="3">CSD domain-containing protein</fullName>
    </recommendedName>
</protein>
<dbReference type="InterPro" id="IPR002059">
    <property type="entry name" value="CSP_DNA-bd"/>
</dbReference>
<evidence type="ECO:0000256" key="2">
    <source>
        <dbReference type="SAM" id="Phobius"/>
    </source>
</evidence>
<name>A0A7S4LN27_9EUGL</name>
<reference evidence="4" key="1">
    <citation type="submission" date="2021-01" db="EMBL/GenBank/DDBJ databases">
        <authorList>
            <person name="Corre E."/>
            <person name="Pelletier E."/>
            <person name="Niang G."/>
            <person name="Scheremetjew M."/>
            <person name="Finn R."/>
            <person name="Kale V."/>
            <person name="Holt S."/>
            <person name="Cochrane G."/>
            <person name="Meng A."/>
            <person name="Brown T."/>
            <person name="Cohen L."/>
        </authorList>
    </citation>
    <scope>NUCLEOTIDE SEQUENCE</scope>
    <source>
        <strain evidence="4">CCMP1594</strain>
    </source>
</reference>
<dbReference type="SMART" id="SM00357">
    <property type="entry name" value="CSP"/>
    <property type="match status" value="1"/>
</dbReference>
<dbReference type="CDD" id="cd04458">
    <property type="entry name" value="CSP_CDS"/>
    <property type="match status" value="1"/>
</dbReference>
<proteinExistence type="predicted"/>
<sequence>MSAASNFLQSTISPSIHLEGTPQLLMGSTSRIQLSASPEHFMEDAEPMGNLIAQTDETAFYAARDMSATTKANVLSAPVATVLLLLAGACLVWLARRLLPPFGLRKGKAAYAMMNTSGAQYGSDDQWWEDDGNADKWWEDNNAAYQQADTAGAGNEEEIEFSEEELEEMKKMWGTGGKWEKDQPPPWGQEQSDPEEEAAAKGKWGRLHEEFRWQGDPFDFQENAREEKEYEEWYQQTYNRPSPRQVEKLRREDFFAKQPPDPATGERPLLVDPRVDSKPPVFENPPDPMAMEQDPDALADMSKDEFWSEVRFLQSLDYKRMPRGCGWVKNWSNYYGYGFIFPMCQGKDVFVHASEIHSDPATGYQDLAVGELVYYDIKIDADGRVQATNVTGPGGAYVEGQRGGGIILDEDLDKPPATPKRKGSIRDFTESQFWGTERVQPEDIGEAVPPAPEPDEKWWED</sequence>
<feature type="domain" description="CSD" evidence="3">
    <location>
        <begin position="323"/>
        <end position="392"/>
    </location>
</feature>
<feature type="transmembrane region" description="Helical" evidence="2">
    <location>
        <begin position="74"/>
        <end position="95"/>
    </location>
</feature>
<dbReference type="PROSITE" id="PS00352">
    <property type="entry name" value="CSD_1"/>
    <property type="match status" value="1"/>
</dbReference>
<keyword evidence="2" id="KW-1133">Transmembrane helix</keyword>
<organism evidence="4">
    <name type="scientific">Eutreptiella gymnastica</name>
    <dbReference type="NCBI Taxonomy" id="73025"/>
    <lineage>
        <taxon>Eukaryota</taxon>
        <taxon>Discoba</taxon>
        <taxon>Euglenozoa</taxon>
        <taxon>Euglenida</taxon>
        <taxon>Spirocuta</taxon>
        <taxon>Euglenophyceae</taxon>
        <taxon>Eutreptiales</taxon>
        <taxon>Eutreptiaceae</taxon>
        <taxon>Eutreptiella</taxon>
    </lineage>
</organism>
<dbReference type="Pfam" id="PF00313">
    <property type="entry name" value="CSD"/>
    <property type="match status" value="1"/>
</dbReference>
<gene>
    <name evidence="4" type="ORF">EGYM00163_LOCUS50945</name>
</gene>
<dbReference type="InterPro" id="IPR011129">
    <property type="entry name" value="CSD"/>
</dbReference>
<evidence type="ECO:0000256" key="1">
    <source>
        <dbReference type="SAM" id="MobiDB-lite"/>
    </source>
</evidence>
<dbReference type="InterPro" id="IPR012340">
    <property type="entry name" value="NA-bd_OB-fold"/>
</dbReference>
<feature type="region of interest" description="Disordered" evidence="1">
    <location>
        <begin position="256"/>
        <end position="290"/>
    </location>
</feature>
<feature type="region of interest" description="Disordered" evidence="1">
    <location>
        <begin position="408"/>
        <end position="461"/>
    </location>
</feature>
<accession>A0A7S4LN27</accession>
<evidence type="ECO:0000313" key="4">
    <source>
        <dbReference type="EMBL" id="CAE0839573.1"/>
    </source>
</evidence>
<dbReference type="Gene3D" id="2.40.50.140">
    <property type="entry name" value="Nucleic acid-binding proteins"/>
    <property type="match status" value="1"/>
</dbReference>
<dbReference type="EMBL" id="HBJA01147995">
    <property type="protein sequence ID" value="CAE0839573.1"/>
    <property type="molecule type" value="Transcribed_RNA"/>
</dbReference>
<dbReference type="PANTHER" id="PTHR46565:SF20">
    <property type="entry name" value="COLD SHOCK DOMAIN-CONTAINING PROTEIN 4"/>
    <property type="match status" value="1"/>
</dbReference>
<dbReference type="InterPro" id="IPR019844">
    <property type="entry name" value="CSD_CS"/>
</dbReference>
<dbReference type="PROSITE" id="PS51857">
    <property type="entry name" value="CSD_2"/>
    <property type="match status" value="1"/>
</dbReference>
<dbReference type="SUPFAM" id="SSF50249">
    <property type="entry name" value="Nucleic acid-binding proteins"/>
    <property type="match status" value="1"/>
</dbReference>